<dbReference type="EMBL" id="MPUH01000456">
    <property type="protein sequence ID" value="OMJ79735.1"/>
    <property type="molecule type" value="Genomic_DNA"/>
</dbReference>
<dbReference type="AlphaFoldDB" id="A0A1R2BT24"/>
<proteinExistence type="predicted"/>
<evidence type="ECO:0000313" key="2">
    <source>
        <dbReference type="Proteomes" id="UP000187209"/>
    </source>
</evidence>
<sequence length="394" mass="45062">METENFSADRLRADKSDESTSFLHMAELPNDPDRINDFKKALEDFVIDDDSDMIGDLSQIVPDSRPYNKDLYDSILLNARSSRALCQKFDSEICGLIKSDAQDQDFSLTAILGRMKTGHKVYKYNYNTPSRKIVTVKITQGIVEIYTSDTRKNRVGFADVYGITLGASSSTFKMYKGQIDYKYGKLHTQEDCFSVINEFRSYDFGTTSSLARYDICLSLSWLCSLNNSLQSNVPFTKYFLSFKNVSEKLKREASIRLISFHELFLLAIYKTLKQMENNTGMNKVIAILNKRFSFSGKLYRFIRFIVMPLISADSYTRKELKDKIRVNLLVGNKLKVLLAIMNRLETEDDKLKAKTKKTILESMIVPSCKSIFKKSMTSDPFLAVLRQKAVGTSK</sequence>
<protein>
    <submittedName>
        <fullName evidence="1">Uncharacterized protein</fullName>
    </submittedName>
</protein>
<accession>A0A1R2BT24</accession>
<reference evidence="1 2" key="1">
    <citation type="submission" date="2016-11" db="EMBL/GenBank/DDBJ databases">
        <title>The macronuclear genome of Stentor coeruleus: a giant cell with tiny introns.</title>
        <authorList>
            <person name="Slabodnick M."/>
            <person name="Ruby J.G."/>
            <person name="Reiff S.B."/>
            <person name="Swart E.C."/>
            <person name="Gosai S."/>
            <person name="Prabakaran S."/>
            <person name="Witkowska E."/>
            <person name="Larue G.E."/>
            <person name="Fisher S."/>
            <person name="Freeman R.M."/>
            <person name="Gunawardena J."/>
            <person name="Chu W."/>
            <person name="Stover N.A."/>
            <person name="Gregory B.D."/>
            <person name="Nowacki M."/>
            <person name="Derisi J."/>
            <person name="Roy S.W."/>
            <person name="Marshall W.F."/>
            <person name="Sood P."/>
        </authorList>
    </citation>
    <scope>NUCLEOTIDE SEQUENCE [LARGE SCALE GENOMIC DNA]</scope>
    <source>
        <strain evidence="1">WM001</strain>
    </source>
</reference>
<keyword evidence="2" id="KW-1185">Reference proteome</keyword>
<evidence type="ECO:0000313" key="1">
    <source>
        <dbReference type="EMBL" id="OMJ79735.1"/>
    </source>
</evidence>
<gene>
    <name evidence="1" type="ORF">SteCoe_20162</name>
</gene>
<comment type="caution">
    <text evidence="1">The sequence shown here is derived from an EMBL/GenBank/DDBJ whole genome shotgun (WGS) entry which is preliminary data.</text>
</comment>
<dbReference type="SMR" id="A0A1R2BT24"/>
<dbReference type="Proteomes" id="UP000187209">
    <property type="component" value="Unassembled WGS sequence"/>
</dbReference>
<name>A0A1R2BT24_9CILI</name>
<organism evidence="1 2">
    <name type="scientific">Stentor coeruleus</name>
    <dbReference type="NCBI Taxonomy" id="5963"/>
    <lineage>
        <taxon>Eukaryota</taxon>
        <taxon>Sar</taxon>
        <taxon>Alveolata</taxon>
        <taxon>Ciliophora</taxon>
        <taxon>Postciliodesmatophora</taxon>
        <taxon>Heterotrichea</taxon>
        <taxon>Heterotrichida</taxon>
        <taxon>Stentoridae</taxon>
        <taxon>Stentor</taxon>
    </lineage>
</organism>
<dbReference type="OrthoDB" id="324017at2759"/>